<dbReference type="PANTHER" id="PTHR45727">
    <property type="entry name" value="NPC INTRACELLULAR CHOLESTEROL TRANSPORTER 1"/>
    <property type="match status" value="1"/>
</dbReference>
<dbReference type="PROSITE" id="PS50156">
    <property type="entry name" value="SSD"/>
    <property type="match status" value="1"/>
</dbReference>
<dbReference type="GO" id="GO:0008203">
    <property type="term" value="P:cholesterol metabolic process"/>
    <property type="evidence" value="ECO:0007669"/>
    <property type="project" value="UniProtKB-KW"/>
</dbReference>
<dbReference type="Pfam" id="PF22314">
    <property type="entry name" value="NPC1_MLD"/>
    <property type="match status" value="1"/>
</dbReference>
<dbReference type="Pfam" id="PF12349">
    <property type="entry name" value="Sterol-sensing"/>
    <property type="match status" value="1"/>
</dbReference>
<feature type="transmembrane region" description="Helical" evidence="16">
    <location>
        <begin position="1203"/>
        <end position="1226"/>
    </location>
</feature>
<evidence type="ECO:0000256" key="7">
    <source>
        <dbReference type="ARBA" id="ARBA00022989"/>
    </source>
</evidence>
<dbReference type="AlphaFoldDB" id="A0AAR5P3L9"/>
<feature type="signal peptide" evidence="17">
    <location>
        <begin position="1"/>
        <end position="22"/>
    </location>
</feature>
<sequence>MIGFHNKIWYFTAFLLVDVLMASIDLKPFCSFLHVCNIDDNSHGQNCVVPSEPEKLNLSDPAAMAAQSNLQQYCPFLFENDTNPDLCCDVAQITSTLAGFDNSLPFARCPTCVKNIQRFFCAFSCSPLQYYMTADYKVATNAANKEYASEVVLYASNKTLSDIYQSCKDVSLPSTGEPVLQSACGNYGSIWCTPKRWFEYMNDPDENPFAPFKITFIDDPSYESPLDFRVISCEDSYENSSACGCSDCPVNCPSNSYEDIDVQHLIFSDINIYAFYVAIGLGCLGIFSFLILLLASRILSSTSSAATKNKLDVTIQEKVHGFLYRFFRAWGVAMASRWHLVLLLSIAVAVVASCGIFYLKVTTDPIELWASPSSRSRKEKDFFDTYFSPFYRTNQVFIRAASMSSFYFSSNYGGDIMLGPALDSTFLEEVFKLQKQIENITVEVEGETIGLKDICYSPLRTPFYGSRSIDECTVISPLGYFGNSIETYKKDIKSSTEKIIGCLQAPTGLNCLAPYGGPVIPGVAMGGAKQQDHLDAVGVTLTFIVTNKQDKSELTGAFAWEKKFVEFMQEWDASEDKPEILDVAFSAERSIQDEIERLSKSEITTVVISYLVMFTYIAASLGKIVKWQEMLLEAKLVLGIGGILIVLSSVSSAVGLCSYFGVTTTMLTLEVIPFLVLAVGVDNLFIVVQAHQRKTKIPDQTVAESIGDTLGAVGPSMMMTSLSEILCFSIGSLSSMPAVHTFAVYATIAVAFDFIFQITAFLALLSLDQKRYDANRLDVLFCIKLHTQKTNKPPIISTFWKEKFTPIIMKFPVRVIILIVFLISTSICVSIAPSVELGLEQELSMPTDSHVLKYFQYLSKLLGTGPPIYWVTKGSVDFTSLEVRNKMCSGVGCDDNSIVTQLYLAAQAKNITYVSTQANSWLDDFHDWANSSQCCKEFITNSSFCPHTYTTDLCWSCNLSAGDLDYPSNYSRYLPYFLMDNPDSSCAKGGHASYYQGISFLTDEIGYTNVTASSIMSYHTVLTTSKDYIEALKYARFIADQLTETLGIDGVEIFPYSIFYVFYEQYLTIWVDLLENLSYSMLLVFAVSLVVTGFDLFAASVVLLTVAMIVVHLMGFMYVWNISLNAISLVNLIMSVGIAVEFCGHLVHSYTFSSEKSSLDRAIDSLGNMGSSILSGITLTKFSGIMVLAFSSSKIFQIFYFRMYLGIVLIGALHGLIFLPVFLSFAGRIKYPE</sequence>
<evidence type="ECO:0000256" key="9">
    <source>
        <dbReference type="ARBA" id="ARBA00023098"/>
    </source>
</evidence>
<keyword evidence="9" id="KW-0443">Lipid metabolism</keyword>
<name>A0AAR5P3L9_DENPD</name>
<comment type="similarity">
    <text evidence="2">Belongs to the patched family.</text>
</comment>
<keyword evidence="14" id="KW-0753">Steroid metabolism</keyword>
<feature type="transmembrane region" description="Helical" evidence="16">
    <location>
        <begin position="743"/>
        <end position="767"/>
    </location>
</feature>
<comment type="subcellular location">
    <subcellularLocation>
        <location evidence="1">Endomembrane system</location>
        <topology evidence="1">Multi-pass membrane protein</topology>
    </subcellularLocation>
</comment>
<reference evidence="19" key="2">
    <citation type="submission" date="2024-08" db="UniProtKB">
        <authorList>
            <consortium name="EnsemblMetazoa"/>
        </authorList>
    </citation>
    <scope>IDENTIFICATION</scope>
</reference>
<keyword evidence="4" id="KW-0153">Cholesterol metabolism</keyword>
<dbReference type="SUPFAM" id="SSF82866">
    <property type="entry name" value="Multidrug efflux transporter AcrB transmembrane domain"/>
    <property type="match status" value="2"/>
</dbReference>
<evidence type="ECO:0000256" key="5">
    <source>
        <dbReference type="ARBA" id="ARBA00022692"/>
    </source>
</evidence>
<dbReference type="InterPro" id="IPR000731">
    <property type="entry name" value="SSD"/>
</dbReference>
<feature type="transmembrane region" description="Helical" evidence="16">
    <location>
        <begin position="811"/>
        <end position="832"/>
    </location>
</feature>
<keyword evidence="8" id="KW-0445">Lipid transport</keyword>
<comment type="catalytic activity">
    <reaction evidence="15">
        <text>cholesterol(in) = cholesterol(out)</text>
        <dbReference type="Rhea" id="RHEA:39747"/>
        <dbReference type="ChEBI" id="CHEBI:16113"/>
    </reaction>
</comment>
<evidence type="ECO:0000256" key="15">
    <source>
        <dbReference type="ARBA" id="ARBA00034049"/>
    </source>
</evidence>
<dbReference type="GO" id="GO:0042632">
    <property type="term" value="P:cholesterol homeostasis"/>
    <property type="evidence" value="ECO:0007669"/>
    <property type="project" value="TreeGrafter"/>
</dbReference>
<evidence type="ECO:0000256" key="1">
    <source>
        <dbReference type="ARBA" id="ARBA00004127"/>
    </source>
</evidence>
<evidence type="ECO:0000256" key="16">
    <source>
        <dbReference type="SAM" id="Phobius"/>
    </source>
</evidence>
<accession>A0AAR5P3L9</accession>
<keyword evidence="6 17" id="KW-0732">Signal</keyword>
<keyword evidence="3" id="KW-0813">Transport</keyword>
<organism evidence="19 20">
    <name type="scientific">Dendroctonus ponderosae</name>
    <name type="common">Mountain pine beetle</name>
    <dbReference type="NCBI Taxonomy" id="77166"/>
    <lineage>
        <taxon>Eukaryota</taxon>
        <taxon>Metazoa</taxon>
        <taxon>Ecdysozoa</taxon>
        <taxon>Arthropoda</taxon>
        <taxon>Hexapoda</taxon>
        <taxon>Insecta</taxon>
        <taxon>Pterygota</taxon>
        <taxon>Neoptera</taxon>
        <taxon>Endopterygota</taxon>
        <taxon>Coleoptera</taxon>
        <taxon>Polyphaga</taxon>
        <taxon>Cucujiformia</taxon>
        <taxon>Curculionidae</taxon>
        <taxon>Scolytinae</taxon>
        <taxon>Dendroctonus</taxon>
    </lineage>
</organism>
<keyword evidence="13" id="KW-0325">Glycoprotein</keyword>
<reference evidence="20" key="1">
    <citation type="journal article" date="2013" name="Genome Biol.">
        <title>Draft genome of the mountain pine beetle, Dendroctonus ponderosae Hopkins, a major forest pest.</title>
        <authorList>
            <person name="Keeling C.I."/>
            <person name="Yuen M.M."/>
            <person name="Liao N.Y."/>
            <person name="Docking T.R."/>
            <person name="Chan S.K."/>
            <person name="Taylor G.A."/>
            <person name="Palmquist D.L."/>
            <person name="Jackman S.D."/>
            <person name="Nguyen A."/>
            <person name="Li M."/>
            <person name="Henderson H."/>
            <person name="Janes J.K."/>
            <person name="Zhao Y."/>
            <person name="Pandoh P."/>
            <person name="Moore R."/>
            <person name="Sperling F.A."/>
            <person name="Huber D.P."/>
            <person name="Birol I."/>
            <person name="Jones S.J."/>
            <person name="Bohlmann J."/>
        </authorList>
    </citation>
    <scope>NUCLEOTIDE SEQUENCE</scope>
</reference>
<feature type="transmembrane region" description="Helical" evidence="16">
    <location>
        <begin position="637"/>
        <end position="661"/>
    </location>
</feature>
<evidence type="ECO:0000313" key="19">
    <source>
        <dbReference type="EnsemblMetazoa" id="XP_019755176.1"/>
    </source>
</evidence>
<feature type="domain" description="SSD" evidence="18">
    <location>
        <begin position="602"/>
        <end position="767"/>
    </location>
</feature>
<dbReference type="FunFam" id="1.20.1640.10:FF:000008">
    <property type="entry name" value="NPC intracellular cholesterol transporter 1"/>
    <property type="match status" value="1"/>
</dbReference>
<dbReference type="GO" id="GO:0015485">
    <property type="term" value="F:cholesterol binding"/>
    <property type="evidence" value="ECO:0007669"/>
    <property type="project" value="TreeGrafter"/>
</dbReference>
<evidence type="ECO:0000256" key="4">
    <source>
        <dbReference type="ARBA" id="ARBA00022548"/>
    </source>
</evidence>
<dbReference type="NCBIfam" id="TIGR00917">
    <property type="entry name" value="2A060601"/>
    <property type="match status" value="1"/>
</dbReference>
<dbReference type="Pfam" id="PF16414">
    <property type="entry name" value="NPC1_N"/>
    <property type="match status" value="1"/>
</dbReference>
<evidence type="ECO:0000256" key="8">
    <source>
        <dbReference type="ARBA" id="ARBA00023055"/>
    </source>
</evidence>
<keyword evidence="5 16" id="KW-0812">Transmembrane</keyword>
<keyword evidence="7 16" id="KW-1133">Transmembrane helix</keyword>
<evidence type="ECO:0000256" key="2">
    <source>
        <dbReference type="ARBA" id="ARBA00005585"/>
    </source>
</evidence>
<feature type="transmembrane region" description="Helical" evidence="16">
    <location>
        <begin position="1169"/>
        <end position="1191"/>
    </location>
</feature>
<evidence type="ECO:0000313" key="20">
    <source>
        <dbReference type="Proteomes" id="UP000019118"/>
    </source>
</evidence>
<evidence type="ECO:0000256" key="6">
    <source>
        <dbReference type="ARBA" id="ARBA00022729"/>
    </source>
</evidence>
<dbReference type="Gene3D" id="1.20.1640.10">
    <property type="entry name" value="Multidrug efflux transporter AcrB transmembrane domain"/>
    <property type="match status" value="2"/>
</dbReference>
<feature type="transmembrane region" description="Helical" evidence="16">
    <location>
        <begin position="667"/>
        <end position="688"/>
    </location>
</feature>
<keyword evidence="20" id="KW-1185">Reference proteome</keyword>
<protein>
    <recommendedName>
        <fullName evidence="18">SSD domain-containing protein</fullName>
    </recommendedName>
</protein>
<feature type="transmembrane region" description="Helical" evidence="16">
    <location>
        <begin position="273"/>
        <end position="295"/>
    </location>
</feature>
<keyword evidence="11" id="KW-1015">Disulfide bond</keyword>
<feature type="chain" id="PRO_5043557591" description="SSD domain-containing protein" evidence="17">
    <location>
        <begin position="23"/>
        <end position="1233"/>
    </location>
</feature>
<evidence type="ECO:0000259" key="18">
    <source>
        <dbReference type="PROSITE" id="PS50156"/>
    </source>
</evidence>
<dbReference type="GO" id="GO:0015918">
    <property type="term" value="P:sterol transport"/>
    <property type="evidence" value="ECO:0007669"/>
    <property type="project" value="TreeGrafter"/>
</dbReference>
<dbReference type="GO" id="GO:0012505">
    <property type="term" value="C:endomembrane system"/>
    <property type="evidence" value="ECO:0007669"/>
    <property type="project" value="UniProtKB-SubCell"/>
</dbReference>
<evidence type="ECO:0000256" key="10">
    <source>
        <dbReference type="ARBA" id="ARBA00023136"/>
    </source>
</evidence>
<dbReference type="InterPro" id="IPR053956">
    <property type="entry name" value="NPC1_MLD"/>
</dbReference>
<evidence type="ECO:0000256" key="3">
    <source>
        <dbReference type="ARBA" id="ARBA00022448"/>
    </source>
</evidence>
<feature type="transmembrane region" description="Helical" evidence="16">
    <location>
        <begin position="1126"/>
        <end position="1148"/>
    </location>
</feature>
<dbReference type="InterPro" id="IPR004765">
    <property type="entry name" value="NPC1-like"/>
</dbReference>
<feature type="transmembrane region" description="Helical" evidence="16">
    <location>
        <begin position="338"/>
        <end position="359"/>
    </location>
</feature>
<proteinExistence type="inferred from homology"/>
<dbReference type="GO" id="GO:0005886">
    <property type="term" value="C:plasma membrane"/>
    <property type="evidence" value="ECO:0007669"/>
    <property type="project" value="TreeGrafter"/>
</dbReference>
<keyword evidence="10 16" id="KW-0472">Membrane</keyword>
<dbReference type="PANTHER" id="PTHR45727:SF2">
    <property type="entry name" value="NPC INTRACELLULAR CHOLESTEROL TRANSPORTER 1"/>
    <property type="match status" value="1"/>
</dbReference>
<feature type="transmembrane region" description="Helical" evidence="16">
    <location>
        <begin position="1101"/>
        <end position="1120"/>
    </location>
</feature>
<feature type="transmembrane region" description="Helical" evidence="16">
    <location>
        <begin position="607"/>
        <end position="625"/>
    </location>
</feature>
<dbReference type="GO" id="GO:0030299">
    <property type="term" value="P:intestinal cholesterol absorption"/>
    <property type="evidence" value="ECO:0007669"/>
    <property type="project" value="TreeGrafter"/>
</dbReference>
<evidence type="ECO:0000256" key="11">
    <source>
        <dbReference type="ARBA" id="ARBA00023157"/>
    </source>
</evidence>
<feature type="transmembrane region" description="Helical" evidence="16">
    <location>
        <begin position="709"/>
        <end position="731"/>
    </location>
</feature>
<dbReference type="EnsemblMetazoa" id="XM_019899617.1">
    <property type="protein sequence ID" value="XP_019755176.1"/>
    <property type="gene ID" value="LOC109534063"/>
</dbReference>
<evidence type="ECO:0000256" key="14">
    <source>
        <dbReference type="ARBA" id="ARBA00023221"/>
    </source>
</evidence>
<dbReference type="InterPro" id="IPR053958">
    <property type="entry name" value="HMGCR/SNAP/NPC1-like_SSD"/>
</dbReference>
<evidence type="ECO:0000256" key="12">
    <source>
        <dbReference type="ARBA" id="ARBA00023166"/>
    </source>
</evidence>
<evidence type="ECO:0000256" key="17">
    <source>
        <dbReference type="SAM" id="SignalP"/>
    </source>
</evidence>
<dbReference type="Proteomes" id="UP000019118">
    <property type="component" value="Unassembled WGS sequence"/>
</dbReference>
<keyword evidence="12" id="KW-1207">Sterol metabolism</keyword>
<dbReference type="GO" id="GO:0005319">
    <property type="term" value="F:lipid transporter activity"/>
    <property type="evidence" value="ECO:0007669"/>
    <property type="project" value="InterPro"/>
</dbReference>
<dbReference type="InterPro" id="IPR032190">
    <property type="entry name" value="NPC1_N"/>
</dbReference>
<evidence type="ECO:0000256" key="13">
    <source>
        <dbReference type="ARBA" id="ARBA00023180"/>
    </source>
</evidence>